<feature type="region of interest" description="Disordered" evidence="1">
    <location>
        <begin position="293"/>
        <end position="330"/>
    </location>
</feature>
<feature type="region of interest" description="Disordered" evidence="1">
    <location>
        <begin position="149"/>
        <end position="187"/>
    </location>
</feature>
<dbReference type="KEGG" id="cci:CC1G_13892"/>
<organism evidence="2 3">
    <name type="scientific">Coprinopsis cinerea (strain Okayama-7 / 130 / ATCC MYA-4618 / FGSC 9003)</name>
    <name type="common">Inky cap fungus</name>
    <name type="synonym">Hormographiella aspergillata</name>
    <dbReference type="NCBI Taxonomy" id="240176"/>
    <lineage>
        <taxon>Eukaryota</taxon>
        <taxon>Fungi</taxon>
        <taxon>Dikarya</taxon>
        <taxon>Basidiomycota</taxon>
        <taxon>Agaricomycotina</taxon>
        <taxon>Agaricomycetes</taxon>
        <taxon>Agaricomycetidae</taxon>
        <taxon>Agaricales</taxon>
        <taxon>Agaricineae</taxon>
        <taxon>Psathyrellaceae</taxon>
        <taxon>Coprinopsis</taxon>
    </lineage>
</organism>
<dbReference type="OMA" id="VNLGKWP"/>
<dbReference type="OrthoDB" id="6600758at2759"/>
<reference evidence="2 3" key="1">
    <citation type="journal article" date="2010" name="Proc. Natl. Acad. Sci. U.S.A.">
        <title>Insights into evolution of multicellular fungi from the assembled chromosomes of the mushroom Coprinopsis cinerea (Coprinus cinereus).</title>
        <authorList>
            <person name="Stajich J.E."/>
            <person name="Wilke S.K."/>
            <person name="Ahren D."/>
            <person name="Au C.H."/>
            <person name="Birren B.W."/>
            <person name="Borodovsky M."/>
            <person name="Burns C."/>
            <person name="Canback B."/>
            <person name="Casselton L.A."/>
            <person name="Cheng C.K."/>
            <person name="Deng J."/>
            <person name="Dietrich F.S."/>
            <person name="Fargo D.C."/>
            <person name="Farman M.L."/>
            <person name="Gathman A.C."/>
            <person name="Goldberg J."/>
            <person name="Guigo R."/>
            <person name="Hoegger P.J."/>
            <person name="Hooker J.B."/>
            <person name="Huggins A."/>
            <person name="James T.Y."/>
            <person name="Kamada T."/>
            <person name="Kilaru S."/>
            <person name="Kodira C."/>
            <person name="Kues U."/>
            <person name="Kupfer D."/>
            <person name="Kwan H.S."/>
            <person name="Lomsadze A."/>
            <person name="Li W."/>
            <person name="Lilly W.W."/>
            <person name="Ma L.J."/>
            <person name="Mackey A.J."/>
            <person name="Manning G."/>
            <person name="Martin F."/>
            <person name="Muraguchi H."/>
            <person name="Natvig D.O."/>
            <person name="Palmerini H."/>
            <person name="Ramesh M.A."/>
            <person name="Rehmeyer C.J."/>
            <person name="Roe B.A."/>
            <person name="Shenoy N."/>
            <person name="Stanke M."/>
            <person name="Ter-Hovhannisyan V."/>
            <person name="Tunlid A."/>
            <person name="Velagapudi R."/>
            <person name="Vision T.J."/>
            <person name="Zeng Q."/>
            <person name="Zolan M.E."/>
            <person name="Pukkila P.J."/>
        </authorList>
    </citation>
    <scope>NUCLEOTIDE SEQUENCE [LARGE SCALE GENOMIC DNA]</scope>
    <source>
        <strain evidence="3">Okayama-7 / 130 / ATCC MYA-4618 / FGSC 9003</strain>
    </source>
</reference>
<evidence type="ECO:0000313" key="2">
    <source>
        <dbReference type="EMBL" id="EFI28358.1"/>
    </source>
</evidence>
<comment type="caution">
    <text evidence="2">The sequence shown here is derived from an EMBL/GenBank/DDBJ whole genome shotgun (WGS) entry which is preliminary data.</text>
</comment>
<dbReference type="AlphaFoldDB" id="D6RKM6"/>
<protein>
    <submittedName>
        <fullName evidence="2">Uncharacterized protein</fullName>
    </submittedName>
</protein>
<evidence type="ECO:0000256" key="1">
    <source>
        <dbReference type="SAM" id="MobiDB-lite"/>
    </source>
</evidence>
<dbReference type="Proteomes" id="UP000001861">
    <property type="component" value="Unassembled WGS sequence"/>
</dbReference>
<dbReference type="GeneID" id="9379764"/>
<feature type="compositionally biased region" description="Low complexity" evidence="1">
    <location>
        <begin position="160"/>
        <end position="170"/>
    </location>
</feature>
<feature type="compositionally biased region" description="Basic and acidic residues" evidence="1">
    <location>
        <begin position="86"/>
        <end position="97"/>
    </location>
</feature>
<evidence type="ECO:0000313" key="3">
    <source>
        <dbReference type="Proteomes" id="UP000001861"/>
    </source>
</evidence>
<sequence>MRPPSVLNVHSPTSSFAILHSLIEESIDDLYNKLSRKVYTDYRGERVGPGWLKYEYNDSVWNLDDESDYAIFTWRQRETGNTAPIDNRDDHSHHREPVASTSRVTLQDSDSNTLHEASTPVLHLHNPAIPLPDRNSYCNPSYYVFQPSRAHHCHPPPPSGHGSISRTPSRTSKKSRRTVGSGIVDADDGIPNLRKEFEKFHSENGVRTVMGSIGPVENVRMLLKSGHRHVYMSRKFAVKHGFVPKDSTPGNHGYVGLLSIGEWPITLVPSASSPQPMIPYTALPDRPFPDSASQLGGPHYSSQHHNRAHSIKSTVTSRTKNPRSYEHTAPKNGLTPVMVQVYLSEEPHFDVVLGRSFFEKRQVKVNAADPTDVWCLDTGEKIECELVILKDGRGEIVTVT</sequence>
<dbReference type="VEuPathDB" id="FungiDB:CC1G_13892"/>
<dbReference type="RefSeq" id="XP_002911852.1">
    <property type="nucleotide sequence ID" value="XM_002911806.1"/>
</dbReference>
<feature type="region of interest" description="Disordered" evidence="1">
    <location>
        <begin position="81"/>
        <end position="112"/>
    </location>
</feature>
<dbReference type="eggNOG" id="ENOG502S09X">
    <property type="taxonomic scope" value="Eukaryota"/>
</dbReference>
<name>D6RKM6_COPC7</name>
<proteinExistence type="predicted"/>
<gene>
    <name evidence="2" type="ORF">CC1G_13892</name>
</gene>
<accession>D6RKM6</accession>
<dbReference type="HOGENOM" id="CLU_045028_0_0_1"/>
<keyword evidence="3" id="KW-1185">Reference proteome</keyword>
<feature type="compositionally biased region" description="Polar residues" evidence="1">
    <location>
        <begin position="99"/>
        <end position="112"/>
    </location>
</feature>
<dbReference type="InParanoid" id="D6RKM6"/>
<dbReference type="EMBL" id="AACS02000002">
    <property type="protein sequence ID" value="EFI28358.1"/>
    <property type="molecule type" value="Genomic_DNA"/>
</dbReference>